<dbReference type="GO" id="GO:0003676">
    <property type="term" value="F:nucleic acid binding"/>
    <property type="evidence" value="ECO:0007669"/>
    <property type="project" value="InterPro"/>
</dbReference>
<dbReference type="InterPro" id="IPR052055">
    <property type="entry name" value="Hepadnavirus_pol/RT"/>
</dbReference>
<accession>A0A7D9INQ3</accession>
<dbReference type="PANTHER" id="PTHR33050">
    <property type="entry name" value="REVERSE TRANSCRIPTASE DOMAIN-CONTAINING PROTEIN"/>
    <property type="match status" value="1"/>
</dbReference>
<evidence type="ECO:0000313" key="2">
    <source>
        <dbReference type="Proteomes" id="UP001152795"/>
    </source>
</evidence>
<dbReference type="Proteomes" id="UP001152795">
    <property type="component" value="Unassembled WGS sequence"/>
</dbReference>
<comment type="caution">
    <text evidence="1">The sequence shown here is derived from an EMBL/GenBank/DDBJ whole genome shotgun (WGS) entry which is preliminary data.</text>
</comment>
<keyword evidence="2" id="KW-1185">Reference proteome</keyword>
<protein>
    <submittedName>
        <fullName evidence="1">Integrase recombinase xerD-like</fullName>
    </submittedName>
</protein>
<dbReference type="InterPro" id="IPR012337">
    <property type="entry name" value="RNaseH-like_sf"/>
</dbReference>
<evidence type="ECO:0000313" key="1">
    <source>
        <dbReference type="EMBL" id="CAB4011263.1"/>
    </source>
</evidence>
<organism evidence="1 2">
    <name type="scientific">Paramuricea clavata</name>
    <name type="common">Red gorgonian</name>
    <name type="synonym">Violescent sea-whip</name>
    <dbReference type="NCBI Taxonomy" id="317549"/>
    <lineage>
        <taxon>Eukaryota</taxon>
        <taxon>Metazoa</taxon>
        <taxon>Cnidaria</taxon>
        <taxon>Anthozoa</taxon>
        <taxon>Octocorallia</taxon>
        <taxon>Malacalcyonacea</taxon>
        <taxon>Plexauridae</taxon>
        <taxon>Paramuricea</taxon>
    </lineage>
</organism>
<proteinExistence type="predicted"/>
<dbReference type="Gene3D" id="3.30.420.10">
    <property type="entry name" value="Ribonuclease H-like superfamily/Ribonuclease H"/>
    <property type="match status" value="1"/>
</dbReference>
<gene>
    <name evidence="1" type="ORF">PACLA_8A042196</name>
</gene>
<reference evidence="1" key="1">
    <citation type="submission" date="2020-04" db="EMBL/GenBank/DDBJ databases">
        <authorList>
            <person name="Alioto T."/>
            <person name="Alioto T."/>
            <person name="Gomez Garrido J."/>
        </authorList>
    </citation>
    <scope>NUCLEOTIDE SEQUENCE</scope>
    <source>
        <strain evidence="1">A484AB</strain>
    </source>
</reference>
<dbReference type="AlphaFoldDB" id="A0A7D9INQ3"/>
<name>A0A7D9INQ3_PARCT</name>
<dbReference type="EMBL" id="CACRXK020007089">
    <property type="protein sequence ID" value="CAB4011263.1"/>
    <property type="molecule type" value="Genomic_DNA"/>
</dbReference>
<dbReference type="InterPro" id="IPR036397">
    <property type="entry name" value="RNaseH_sf"/>
</dbReference>
<dbReference type="CDD" id="cd09275">
    <property type="entry name" value="RNase_HI_RT_DIRS1"/>
    <property type="match status" value="1"/>
</dbReference>
<dbReference type="PANTHER" id="PTHR33050:SF7">
    <property type="entry name" value="RIBONUCLEASE H"/>
    <property type="match status" value="1"/>
</dbReference>
<sequence length="406" mass="46570">MQASTWWEHNKLDEDATREIVFWKDNFEICHGQPIWLANPKPEILTYSDASNTGWGGYSVELGGRIAKGNWSPDEELKSSTWRELRATHLLLASFLPEIQGKDVRHRTDNKNVESILQIGSRNRELHDEAVALYQLCHQFGVRLQAEWIPREFNSEADQLSRETDIDDYMLNPTYFAALDILWGPHTVDRFSSFRTRQVPRFCSRYLNPLTEHVDAFTVSWSDYADIRPFLTCVVGHVSRKNAESRKGKMWKVFCTSYSIVLSGAFLALTLASMGTLIEQNLADPDPADAKRNNHGIQRRISPSYIPNIKYQHGTKQEKPNVEISTALSIQKAKLIRNNSTKRGSRMQEAIKSLLYDHAENGKNYKLVQEMKKGFVSVYNKQELTGLCMAYNIPYKLAFRVSSEAK</sequence>
<dbReference type="SUPFAM" id="SSF53098">
    <property type="entry name" value="Ribonuclease H-like"/>
    <property type="match status" value="1"/>
</dbReference>
<dbReference type="OrthoDB" id="5961621at2759"/>